<evidence type="ECO:0000256" key="13">
    <source>
        <dbReference type="SAM" id="SignalP"/>
    </source>
</evidence>
<dbReference type="PANTHER" id="PTHR32552:SF81">
    <property type="entry name" value="TONB-DEPENDENT OUTER MEMBRANE RECEPTOR"/>
    <property type="match status" value="1"/>
</dbReference>
<feature type="domain" description="TonB-dependent receptor-like beta-barrel" evidence="14">
    <location>
        <begin position="253"/>
        <end position="711"/>
    </location>
</feature>
<name>A0ABT5L4D9_9ALTE</name>
<comment type="caution">
    <text evidence="16">The sequence shown here is derived from an EMBL/GenBank/DDBJ whole genome shotgun (WGS) entry which is preliminary data.</text>
</comment>
<dbReference type="Pfam" id="PF07715">
    <property type="entry name" value="Plug"/>
    <property type="match status" value="1"/>
</dbReference>
<evidence type="ECO:0000313" key="17">
    <source>
        <dbReference type="Proteomes" id="UP001218788"/>
    </source>
</evidence>
<evidence type="ECO:0000256" key="4">
    <source>
        <dbReference type="ARBA" id="ARBA00022496"/>
    </source>
</evidence>
<dbReference type="InterPro" id="IPR000531">
    <property type="entry name" value="Beta-barrel_TonB"/>
</dbReference>
<keyword evidence="4" id="KW-0410">Iron transport</keyword>
<organism evidence="16 17">
    <name type="scientific">Alteromonas gilva</name>
    <dbReference type="NCBI Taxonomy" id="2987522"/>
    <lineage>
        <taxon>Bacteria</taxon>
        <taxon>Pseudomonadati</taxon>
        <taxon>Pseudomonadota</taxon>
        <taxon>Gammaproteobacteria</taxon>
        <taxon>Alteromonadales</taxon>
        <taxon>Alteromonadaceae</taxon>
        <taxon>Alteromonas/Salinimonas group</taxon>
        <taxon>Alteromonas</taxon>
    </lineage>
</organism>
<dbReference type="CDD" id="cd01347">
    <property type="entry name" value="ligand_gated_channel"/>
    <property type="match status" value="1"/>
</dbReference>
<evidence type="ECO:0000256" key="12">
    <source>
        <dbReference type="RuleBase" id="RU003357"/>
    </source>
</evidence>
<keyword evidence="3 11" id="KW-1134">Transmembrane beta strand</keyword>
<protein>
    <submittedName>
        <fullName evidence="16">TonB-dependent receptor</fullName>
    </submittedName>
</protein>
<evidence type="ECO:0000313" key="16">
    <source>
        <dbReference type="EMBL" id="MDC8831899.1"/>
    </source>
</evidence>
<evidence type="ECO:0000259" key="15">
    <source>
        <dbReference type="Pfam" id="PF07715"/>
    </source>
</evidence>
<dbReference type="RefSeq" id="WP_273641680.1">
    <property type="nucleotide sequence ID" value="NZ_JAQQXP010000002.1"/>
</dbReference>
<evidence type="ECO:0000256" key="8">
    <source>
        <dbReference type="ARBA" id="ARBA00023077"/>
    </source>
</evidence>
<sequence length="752" mass="81487">MFNQNIKNAHLNAITRSMIVAAGAMTFSMAATPVWAQDAEQKEDEAIVENIIVTAQKRSERLQDVPLSIDVLNASRLAESGKAKLADFYTEIPGLSYVQSQMSSAIIMRGIGTDAGTSIRPTASTTIDDVPYGSATNTGVSPDLDPSDLQQIEVLRGPQGTLYGASSMGGLLKYVTRDPDLEYTEGRVELGGASAAHGSEGYSIRMSGSTPLTDNFAIRASAFKREDPSFVTNTRDGAENTTTAEGARVAALWQITDNVSFRGSALFQNNAQGQSSTIDSSYDLTPVDGQYSHTRMVGADVFEGETRFYTARLNAELGWATFDAITGYSEHRSTAKQDVGYTTIGDLAPIFAGMLGLPFENPGAQIDNRYDVDKLSQELRLSSPEQALMWQVGLFYTKEEVDSLQNFYLGDNQTGDVFFDVPLLISLGDNEYEESAIFANTTYAITDKLDVTVGGRYAENEISGNGEAGGMLASPSTTSESTTDNVFTYLLSTRYKFNEEMMAYARISSGYRAGGTNSDLLTNAPQSYSSDELVSYEIGFKGALLDGDLRTDAALFYIDWTDLQLTQLDLEFGSTYSTNAGAAVSQGLEFSIDYDINANWVFSTNYAFTDATLTEDIPGFVEGSTAYGKDGDQLPFTGKHSGTAGISRFVELSNGLELAINAKVRYTDDRQMQFTQSAALPRIQLPGYTTVDLSATLTDLDWKLTVYANNVTDKVGYVNANRRSSAALGTDVTYGPTLIQPRTIGATIAYQF</sequence>
<dbReference type="PROSITE" id="PS52016">
    <property type="entry name" value="TONB_DEPENDENT_REC_3"/>
    <property type="match status" value="1"/>
</dbReference>
<keyword evidence="13" id="KW-0732">Signal</keyword>
<gene>
    <name evidence="16" type="ORF">OIK42_14165</name>
</gene>
<keyword evidence="10 11" id="KW-0998">Cell outer membrane</keyword>
<evidence type="ECO:0000256" key="7">
    <source>
        <dbReference type="ARBA" id="ARBA00023065"/>
    </source>
</evidence>
<evidence type="ECO:0000256" key="11">
    <source>
        <dbReference type="PROSITE-ProRule" id="PRU01360"/>
    </source>
</evidence>
<proteinExistence type="inferred from homology"/>
<dbReference type="InterPro" id="IPR039426">
    <property type="entry name" value="TonB-dep_rcpt-like"/>
</dbReference>
<reference evidence="16 17" key="1">
    <citation type="submission" date="2022-10" db="EMBL/GenBank/DDBJ databases">
        <title>Alteromonas sp. chi3 Genome sequencing.</title>
        <authorList>
            <person name="Park S."/>
        </authorList>
    </citation>
    <scope>NUCLEOTIDE SEQUENCE [LARGE SCALE GENOMIC DNA]</scope>
    <source>
        <strain evidence="17">chi3</strain>
    </source>
</reference>
<dbReference type="PANTHER" id="PTHR32552">
    <property type="entry name" value="FERRICHROME IRON RECEPTOR-RELATED"/>
    <property type="match status" value="1"/>
</dbReference>
<evidence type="ECO:0000259" key="14">
    <source>
        <dbReference type="Pfam" id="PF00593"/>
    </source>
</evidence>
<evidence type="ECO:0000256" key="2">
    <source>
        <dbReference type="ARBA" id="ARBA00022448"/>
    </source>
</evidence>
<comment type="subcellular location">
    <subcellularLocation>
        <location evidence="1 11">Cell outer membrane</location>
        <topology evidence="1 11">Multi-pass membrane protein</topology>
    </subcellularLocation>
</comment>
<keyword evidence="17" id="KW-1185">Reference proteome</keyword>
<evidence type="ECO:0000256" key="9">
    <source>
        <dbReference type="ARBA" id="ARBA00023136"/>
    </source>
</evidence>
<evidence type="ECO:0000256" key="1">
    <source>
        <dbReference type="ARBA" id="ARBA00004571"/>
    </source>
</evidence>
<dbReference type="Proteomes" id="UP001218788">
    <property type="component" value="Unassembled WGS sequence"/>
</dbReference>
<feature type="domain" description="TonB-dependent receptor plug" evidence="15">
    <location>
        <begin position="62"/>
        <end position="170"/>
    </location>
</feature>
<evidence type="ECO:0000256" key="10">
    <source>
        <dbReference type="ARBA" id="ARBA00023237"/>
    </source>
</evidence>
<evidence type="ECO:0000256" key="5">
    <source>
        <dbReference type="ARBA" id="ARBA00022692"/>
    </source>
</evidence>
<dbReference type="SUPFAM" id="SSF56935">
    <property type="entry name" value="Porins"/>
    <property type="match status" value="1"/>
</dbReference>
<evidence type="ECO:0000256" key="6">
    <source>
        <dbReference type="ARBA" id="ARBA00023004"/>
    </source>
</evidence>
<keyword evidence="9 11" id="KW-0472">Membrane</keyword>
<keyword evidence="8 12" id="KW-0798">TonB box</keyword>
<dbReference type="InterPro" id="IPR012910">
    <property type="entry name" value="Plug_dom"/>
</dbReference>
<dbReference type="Gene3D" id="2.40.170.20">
    <property type="entry name" value="TonB-dependent receptor, beta-barrel domain"/>
    <property type="match status" value="1"/>
</dbReference>
<evidence type="ECO:0000256" key="3">
    <source>
        <dbReference type="ARBA" id="ARBA00022452"/>
    </source>
</evidence>
<keyword evidence="5 11" id="KW-0812">Transmembrane</keyword>
<dbReference type="EMBL" id="JAQQXP010000002">
    <property type="protein sequence ID" value="MDC8831899.1"/>
    <property type="molecule type" value="Genomic_DNA"/>
</dbReference>
<dbReference type="Pfam" id="PF00593">
    <property type="entry name" value="TonB_dep_Rec_b-barrel"/>
    <property type="match status" value="1"/>
</dbReference>
<accession>A0ABT5L4D9</accession>
<feature type="signal peptide" evidence="13">
    <location>
        <begin position="1"/>
        <end position="36"/>
    </location>
</feature>
<comment type="similarity">
    <text evidence="11 12">Belongs to the TonB-dependent receptor family.</text>
</comment>
<keyword evidence="7" id="KW-0406">Ion transport</keyword>
<keyword evidence="6" id="KW-0408">Iron</keyword>
<keyword evidence="2 11" id="KW-0813">Transport</keyword>
<keyword evidence="16" id="KW-0675">Receptor</keyword>
<feature type="chain" id="PRO_5045882501" evidence="13">
    <location>
        <begin position="37"/>
        <end position="752"/>
    </location>
</feature>
<dbReference type="InterPro" id="IPR036942">
    <property type="entry name" value="Beta-barrel_TonB_sf"/>
</dbReference>